<evidence type="ECO:0000313" key="3">
    <source>
        <dbReference type="Proteomes" id="UP000033047"/>
    </source>
</evidence>
<dbReference type="PATRIC" id="fig|927665.4.peg.672"/>
<dbReference type="SUPFAM" id="SSF56507">
    <property type="entry name" value="Methionine synthase activation domain-like"/>
    <property type="match status" value="1"/>
</dbReference>
<dbReference type="InterPro" id="IPR004223">
    <property type="entry name" value="VitB12-dep_Met_synth_activ_dom"/>
</dbReference>
<dbReference type="STRING" id="927665.HMPREF1535_00664"/>
<dbReference type="Proteomes" id="UP000033047">
    <property type="component" value="Unassembled WGS sequence"/>
</dbReference>
<dbReference type="GO" id="GO:0008705">
    <property type="term" value="F:methionine synthase activity"/>
    <property type="evidence" value="ECO:0007669"/>
    <property type="project" value="InterPro"/>
</dbReference>
<proteinExistence type="predicted"/>
<protein>
    <recommendedName>
        <fullName evidence="1">AdoMet activation domain-containing protein</fullName>
    </recommendedName>
</protein>
<dbReference type="HOGENOM" id="CLU_079580_1_0_10"/>
<dbReference type="AlphaFoldDB" id="A0A0F5JNF6"/>
<dbReference type="InterPro" id="IPR017342">
    <property type="entry name" value="S-AdoMet-dep_Met_synth_prd"/>
</dbReference>
<name>A0A0F5JNF6_9BACT</name>
<organism evidence="2 3">
    <name type="scientific">Parabacteroides goldsteinii DSM 19448 = WAL 12034</name>
    <dbReference type="NCBI Taxonomy" id="927665"/>
    <lineage>
        <taxon>Bacteria</taxon>
        <taxon>Pseudomonadati</taxon>
        <taxon>Bacteroidota</taxon>
        <taxon>Bacteroidia</taxon>
        <taxon>Bacteroidales</taxon>
        <taxon>Tannerellaceae</taxon>
        <taxon>Parabacteroides</taxon>
    </lineage>
</organism>
<dbReference type="Gene3D" id="3.40.109.40">
    <property type="match status" value="1"/>
</dbReference>
<dbReference type="PIRSF" id="PIRSF037984">
    <property type="entry name" value="Met_synth_TM0269_prd"/>
    <property type="match status" value="1"/>
</dbReference>
<evidence type="ECO:0000259" key="1">
    <source>
        <dbReference type="Pfam" id="PF02965"/>
    </source>
</evidence>
<feature type="domain" description="AdoMet activation" evidence="1">
    <location>
        <begin position="88"/>
        <end position="203"/>
    </location>
</feature>
<comment type="caution">
    <text evidence="2">The sequence shown here is derived from an EMBL/GenBank/DDBJ whole genome shotgun (WGS) entry which is preliminary data.</text>
</comment>
<sequence>MFDCSLDFSTLSLTANDLFAEMGYGNTAPEEPVEALALSMLKEVSSLTVPRCTFGLFDGTVDDGYVTLDGGEPFLVGGTIASLLKGSERFALFAATAGMAFQEYQDSLKAEGDILKCFIADIIGTCIAEKAGDRMERLLEKELGGERHTNRLSPGYCGWHLTGQKTLFRLMGGAPCGISLSDVCLMTPIKSISGIIGIGPEVDEKKYGCQYCELETCYKRKRKKK</sequence>
<accession>A0A0F5JNF6</accession>
<dbReference type="RefSeq" id="WP_046145283.1">
    <property type="nucleotide sequence ID" value="NZ_KQ033912.1"/>
</dbReference>
<dbReference type="Pfam" id="PF02965">
    <property type="entry name" value="Met_synt_B12"/>
    <property type="match status" value="1"/>
</dbReference>
<reference evidence="2 3" key="1">
    <citation type="submission" date="2013-04" db="EMBL/GenBank/DDBJ databases">
        <title>The Genome Sequence of Parabacteroides goldsteinii DSM 19448.</title>
        <authorList>
            <consortium name="The Broad Institute Genomics Platform"/>
            <person name="Earl A."/>
            <person name="Ward D."/>
            <person name="Feldgarden M."/>
            <person name="Gevers D."/>
            <person name="Martens E."/>
            <person name="Sakamoto M."/>
            <person name="Benno Y."/>
            <person name="Song Y."/>
            <person name="Liu C."/>
            <person name="Lee J."/>
            <person name="Bolanos M."/>
            <person name="Vaisanen M.L."/>
            <person name="Finegold S.M."/>
            <person name="Walker B."/>
            <person name="Young S."/>
            <person name="Zeng Q."/>
            <person name="Gargeya S."/>
            <person name="Fitzgerald M."/>
            <person name="Haas B."/>
            <person name="Abouelleil A."/>
            <person name="Allen A.W."/>
            <person name="Alvarado L."/>
            <person name="Arachchi H.M."/>
            <person name="Berlin A.M."/>
            <person name="Chapman S.B."/>
            <person name="Gainer-Dewar J."/>
            <person name="Goldberg J."/>
            <person name="Griggs A."/>
            <person name="Gujja S."/>
            <person name="Hansen M."/>
            <person name="Howarth C."/>
            <person name="Imamovic A."/>
            <person name="Ireland A."/>
            <person name="Larimer J."/>
            <person name="McCowan C."/>
            <person name="Murphy C."/>
            <person name="Pearson M."/>
            <person name="Poon T.W."/>
            <person name="Priest M."/>
            <person name="Roberts A."/>
            <person name="Saif S."/>
            <person name="Shea T."/>
            <person name="Sisk P."/>
            <person name="Sykes S."/>
            <person name="Wortman J."/>
            <person name="Nusbaum C."/>
            <person name="Birren B."/>
        </authorList>
    </citation>
    <scope>NUCLEOTIDE SEQUENCE [LARGE SCALE GENOMIC DNA]</scope>
    <source>
        <strain evidence="2 3">DSM 19448</strain>
    </source>
</reference>
<dbReference type="InterPro" id="IPR037010">
    <property type="entry name" value="VitB12-dep_Met_synth_activ_sf"/>
</dbReference>
<evidence type="ECO:0000313" key="2">
    <source>
        <dbReference type="EMBL" id="KKB59105.1"/>
    </source>
</evidence>
<gene>
    <name evidence="2" type="ORF">HMPREF1535_00664</name>
</gene>
<dbReference type="EMBL" id="AQHV01000003">
    <property type="protein sequence ID" value="KKB59105.1"/>
    <property type="molecule type" value="Genomic_DNA"/>
</dbReference>